<name>A0ACA9YCV6_9ASCO</name>
<dbReference type="Proteomes" id="UP001152531">
    <property type="component" value="Unassembled WGS sequence"/>
</dbReference>
<sequence>MSEINATRPNITTNESESKVSTTGLPDDANNVSENSVEDLEKQEDALYSIFDTREIYVLGIFIAMACFWSVTSSSFFYPAIPNITEEFNISVGLANLVIVIYLIFQSTSPLFISALADTYGRRPITLGLLFSFTCVSIGTSQVRVFWALAVLRSFQAISIASIISTSFGIVGDLAPRSKRGGFAGFVNGFTLIGQAFGGLLGGLLVSRWNWPGIFVFCAIGGGLTLILNFIFLPETNRTLVGNQSVTPKHFYQWCPLLLHNRFKNRLNNDTSTIMPRTKKSNVFNTLKIFFNKVVFFTILPAGLQFACWTVSQVALSTILQDSYGFDDIQSGLSYLPAGIGSILASIIGGRVLNWNYKRRKSAWNESPEPREPFNIHKVRSEFMSRLILVNIASILVFGWCIDYKVNLAPIFIASFIHSFIAVCMLSISQTLLIDLYPSQASAASSCLNLMRGLLSAIFVAAQESMMKSMTVGGTFTFLSGVIFLSLVSFKVVAYYDRKKQVREHSSEELPDENMNK</sequence>
<protein>
    <submittedName>
        <fullName evidence="1">MFS antiporter Qdrp1</fullName>
    </submittedName>
</protein>
<evidence type="ECO:0000313" key="1">
    <source>
        <dbReference type="EMBL" id="CAH6722593.1"/>
    </source>
</evidence>
<organism evidence="1 2">
    <name type="scientific">[Candida] jaroonii</name>
    <dbReference type="NCBI Taxonomy" id="467808"/>
    <lineage>
        <taxon>Eukaryota</taxon>
        <taxon>Fungi</taxon>
        <taxon>Dikarya</taxon>
        <taxon>Ascomycota</taxon>
        <taxon>Saccharomycotina</taxon>
        <taxon>Pichiomycetes</taxon>
        <taxon>Debaryomycetaceae</taxon>
        <taxon>Yamadazyma</taxon>
    </lineage>
</organism>
<reference evidence="1" key="1">
    <citation type="submission" date="2022-06" db="EMBL/GenBank/DDBJ databases">
        <authorList>
            <person name="Legras J.-L."/>
            <person name="Devillers H."/>
            <person name="Grondin C."/>
        </authorList>
    </citation>
    <scope>NUCLEOTIDE SEQUENCE</scope>
    <source>
        <strain evidence="1">CLIB 1444</strain>
    </source>
</reference>
<comment type="caution">
    <text evidence="1">The sequence shown here is derived from an EMBL/GenBank/DDBJ whole genome shotgun (WGS) entry which is preliminary data.</text>
</comment>
<evidence type="ECO:0000313" key="2">
    <source>
        <dbReference type="Proteomes" id="UP001152531"/>
    </source>
</evidence>
<proteinExistence type="predicted"/>
<accession>A0ACA9YCV6</accession>
<gene>
    <name evidence="1" type="ORF">CLIB1444_10S01970</name>
</gene>
<dbReference type="EMBL" id="CALSDN010000010">
    <property type="protein sequence ID" value="CAH6722593.1"/>
    <property type="molecule type" value="Genomic_DNA"/>
</dbReference>
<keyword evidence="2" id="KW-1185">Reference proteome</keyword>